<dbReference type="Pfam" id="PF04003">
    <property type="entry name" value="Utp12"/>
    <property type="match status" value="1"/>
</dbReference>
<evidence type="ECO:0000259" key="1">
    <source>
        <dbReference type="Pfam" id="PF04003"/>
    </source>
</evidence>
<dbReference type="InterPro" id="IPR007148">
    <property type="entry name" value="SSU_processome_Utp12"/>
</dbReference>
<comment type="caution">
    <text evidence="2">The sequence shown here is derived from an EMBL/GenBank/DDBJ whole genome shotgun (WGS) entry which is preliminary data.</text>
</comment>
<sequence>MSMQALPFTDALKLLSYLKEWTSYSDKVELVCRIGALLLQTHYNQLLSTPAARPVLTAFSDIFYERVKAGSVNRTSQSRIQLI</sequence>
<protein>
    <submittedName>
        <fullName evidence="2">WD repeat-containing protein 3-like</fullName>
    </submittedName>
</protein>
<reference evidence="2 3" key="1">
    <citation type="journal article" date="2018" name="Front. Plant Sci.">
        <title>Red Clover (Trifolium pratense) and Zigzag Clover (T. medium) - A Picture of Genomic Similarities and Differences.</title>
        <authorList>
            <person name="Dluhosova J."/>
            <person name="Istvanek J."/>
            <person name="Nedelnik J."/>
            <person name="Repkova J."/>
        </authorList>
    </citation>
    <scope>NUCLEOTIDE SEQUENCE [LARGE SCALE GENOMIC DNA]</scope>
    <source>
        <strain evidence="3">cv. 10/8</strain>
        <tissue evidence="2">Leaf</tissue>
    </source>
</reference>
<keyword evidence="3" id="KW-1185">Reference proteome</keyword>
<dbReference type="EMBL" id="LXQA010093646">
    <property type="protein sequence ID" value="MCI14749.1"/>
    <property type="molecule type" value="Genomic_DNA"/>
</dbReference>
<accession>A0A392PTC5</accession>
<proteinExistence type="predicted"/>
<evidence type="ECO:0000313" key="2">
    <source>
        <dbReference type="EMBL" id="MCI14749.1"/>
    </source>
</evidence>
<dbReference type="AlphaFoldDB" id="A0A392PTC5"/>
<name>A0A392PTC5_9FABA</name>
<feature type="domain" description="Small-subunit processome Utp12" evidence="1">
    <location>
        <begin position="3"/>
        <end position="68"/>
    </location>
</feature>
<evidence type="ECO:0000313" key="3">
    <source>
        <dbReference type="Proteomes" id="UP000265520"/>
    </source>
</evidence>
<dbReference type="Proteomes" id="UP000265520">
    <property type="component" value="Unassembled WGS sequence"/>
</dbReference>
<organism evidence="2 3">
    <name type="scientific">Trifolium medium</name>
    <dbReference type="NCBI Taxonomy" id="97028"/>
    <lineage>
        <taxon>Eukaryota</taxon>
        <taxon>Viridiplantae</taxon>
        <taxon>Streptophyta</taxon>
        <taxon>Embryophyta</taxon>
        <taxon>Tracheophyta</taxon>
        <taxon>Spermatophyta</taxon>
        <taxon>Magnoliopsida</taxon>
        <taxon>eudicotyledons</taxon>
        <taxon>Gunneridae</taxon>
        <taxon>Pentapetalae</taxon>
        <taxon>rosids</taxon>
        <taxon>fabids</taxon>
        <taxon>Fabales</taxon>
        <taxon>Fabaceae</taxon>
        <taxon>Papilionoideae</taxon>
        <taxon>50 kb inversion clade</taxon>
        <taxon>NPAAA clade</taxon>
        <taxon>Hologalegina</taxon>
        <taxon>IRL clade</taxon>
        <taxon>Trifolieae</taxon>
        <taxon>Trifolium</taxon>
    </lineage>
</organism>